<dbReference type="CDD" id="cd01483">
    <property type="entry name" value="E1_enzyme_family"/>
    <property type="match status" value="1"/>
</dbReference>
<name>A0AAJ5C027_9SPHI</name>
<feature type="domain" description="THIF-type NAD/FAD binding fold" evidence="1">
    <location>
        <begin position="112"/>
        <end position="247"/>
    </location>
</feature>
<accession>A0AAJ5C027</accession>
<proteinExistence type="predicted"/>
<dbReference type="KEGG" id="smiz:4412673_01565"/>
<dbReference type="InterPro" id="IPR000594">
    <property type="entry name" value="ThiF_NAD_FAD-bd"/>
</dbReference>
<dbReference type="InterPro" id="IPR035985">
    <property type="entry name" value="Ubiquitin-activating_enz"/>
</dbReference>
<evidence type="ECO:0000313" key="2">
    <source>
        <dbReference type="EMBL" id="SNV48476.1"/>
    </source>
</evidence>
<dbReference type="Pfam" id="PF00899">
    <property type="entry name" value="ThiF"/>
    <property type="match status" value="1"/>
</dbReference>
<dbReference type="PANTHER" id="PTHR43267">
    <property type="entry name" value="TRNA THREONYLCARBAMOYLADENOSINE DEHYDRATASE"/>
    <property type="match status" value="1"/>
</dbReference>
<dbReference type="SUPFAM" id="SSF69572">
    <property type="entry name" value="Activating enzymes of the ubiquitin-like proteins"/>
    <property type="match status" value="1"/>
</dbReference>
<organism evidence="2 3">
    <name type="scientific">Sphingobacterium mizutaii</name>
    <dbReference type="NCBI Taxonomy" id="1010"/>
    <lineage>
        <taxon>Bacteria</taxon>
        <taxon>Pseudomonadati</taxon>
        <taxon>Bacteroidota</taxon>
        <taxon>Sphingobacteriia</taxon>
        <taxon>Sphingobacteriales</taxon>
        <taxon>Sphingobacteriaceae</taxon>
        <taxon>Sphingobacterium</taxon>
    </lineage>
</organism>
<dbReference type="RefSeq" id="WP_093095523.1">
    <property type="nucleotide sequence ID" value="NZ_FNGK01000001.1"/>
</dbReference>
<sequence length="367" mass="42070">MQDNHATLNNYLYKPLFFDKSNPADVIAIQELIDKQEIIFVYDQFERQLRDLFVCRNPTFSTNEEQFLEFVGLVCNQQPMEELGAWVYYPWRKTLVHILEREEFIEVRTNRNQLKISKSEQELLSTKTIGIIGLSVGQSVALTIAMERGCGKLKLADFDDLDLSNLNRLRAPIFSLGFPKVVLAAREIAEIDPYLEVEIYPEGIKEEDYQEFLIGSQKLDLLIEVCDNFEVKVESRIRAREFGIPVIMETNDRAMLDIERFDKIPDLKIFHGLVGDLTVEEIHALDKSERMGLLMKIVNAKDLSDRMKQSLPELGKSLKSWPQLASEVVLGGGISAWASRKLLLGQDLKSGRYYVDLEKILSAHPVN</sequence>
<dbReference type="PANTHER" id="PTHR43267:SF3">
    <property type="entry name" value="THIF PROTEIN"/>
    <property type="match status" value="1"/>
</dbReference>
<dbReference type="GO" id="GO:0008641">
    <property type="term" value="F:ubiquitin-like modifier activating enzyme activity"/>
    <property type="evidence" value="ECO:0007669"/>
    <property type="project" value="InterPro"/>
</dbReference>
<evidence type="ECO:0000259" key="1">
    <source>
        <dbReference type="Pfam" id="PF00899"/>
    </source>
</evidence>
<dbReference type="Gene3D" id="3.40.50.720">
    <property type="entry name" value="NAD(P)-binding Rossmann-like Domain"/>
    <property type="match status" value="1"/>
</dbReference>
<dbReference type="GO" id="GO:0061504">
    <property type="term" value="P:cyclic threonylcarbamoyladenosine biosynthetic process"/>
    <property type="evidence" value="ECO:0007669"/>
    <property type="project" value="TreeGrafter"/>
</dbReference>
<reference evidence="2 3" key="1">
    <citation type="submission" date="2017-06" db="EMBL/GenBank/DDBJ databases">
        <authorList>
            <consortium name="Pathogen Informatics"/>
        </authorList>
    </citation>
    <scope>NUCLEOTIDE SEQUENCE [LARGE SCALE GENOMIC DNA]</scope>
    <source>
        <strain evidence="2 3">NCTC12149</strain>
    </source>
</reference>
<dbReference type="AlphaFoldDB" id="A0AAJ5C027"/>
<dbReference type="GO" id="GO:0061503">
    <property type="term" value="F:tRNA threonylcarbamoyladenosine dehydratase"/>
    <property type="evidence" value="ECO:0007669"/>
    <property type="project" value="TreeGrafter"/>
</dbReference>
<evidence type="ECO:0000313" key="3">
    <source>
        <dbReference type="Proteomes" id="UP000215355"/>
    </source>
</evidence>
<dbReference type="EMBL" id="LT906468">
    <property type="protein sequence ID" value="SNV48476.1"/>
    <property type="molecule type" value="Genomic_DNA"/>
</dbReference>
<dbReference type="InterPro" id="IPR045886">
    <property type="entry name" value="ThiF/MoeB/HesA"/>
</dbReference>
<gene>
    <name evidence="2" type="ORF">SAMEA4412673_01565</name>
</gene>
<dbReference type="Proteomes" id="UP000215355">
    <property type="component" value="Chromosome 1"/>
</dbReference>
<protein>
    <submittedName>
        <fullName evidence="2">Thiamine biosynthesis protein ThiF</fullName>
    </submittedName>
</protein>